<keyword evidence="2" id="KW-0067">ATP-binding</keyword>
<dbReference type="AlphaFoldDB" id="A0A1H9X2Z5"/>
<dbReference type="Pfam" id="PF00196">
    <property type="entry name" value="GerE"/>
    <property type="match status" value="1"/>
</dbReference>
<dbReference type="RefSeq" id="WP_092784394.1">
    <property type="nucleotide sequence ID" value="NZ_FOGI01000012.1"/>
</dbReference>
<dbReference type="InterPro" id="IPR000792">
    <property type="entry name" value="Tscrpt_reg_LuxR_C"/>
</dbReference>
<dbReference type="PANTHER" id="PTHR16305:SF35">
    <property type="entry name" value="TRANSCRIPTIONAL ACTIVATOR DOMAIN"/>
    <property type="match status" value="1"/>
</dbReference>
<keyword evidence="5" id="KW-1185">Reference proteome</keyword>
<dbReference type="STRING" id="155974.SAMN04487818_112211"/>
<dbReference type="SMART" id="SM00421">
    <property type="entry name" value="HTH_LUXR"/>
    <property type="match status" value="1"/>
</dbReference>
<dbReference type="Pfam" id="PF13191">
    <property type="entry name" value="AAA_16"/>
    <property type="match status" value="1"/>
</dbReference>
<dbReference type="GO" id="GO:0004016">
    <property type="term" value="F:adenylate cyclase activity"/>
    <property type="evidence" value="ECO:0007669"/>
    <property type="project" value="TreeGrafter"/>
</dbReference>
<feature type="domain" description="HTH luxR-type" evidence="3">
    <location>
        <begin position="872"/>
        <end position="936"/>
    </location>
</feature>
<dbReference type="EMBL" id="FOGI01000012">
    <property type="protein sequence ID" value="SES40485.1"/>
    <property type="molecule type" value="Genomic_DNA"/>
</dbReference>
<dbReference type="PANTHER" id="PTHR16305">
    <property type="entry name" value="TESTICULAR SOLUBLE ADENYLYL CYCLASE"/>
    <property type="match status" value="1"/>
</dbReference>
<dbReference type="InterPro" id="IPR036388">
    <property type="entry name" value="WH-like_DNA-bd_sf"/>
</dbReference>
<gene>
    <name evidence="4" type="ORF">SAMN04487818_112211</name>
</gene>
<evidence type="ECO:0000256" key="2">
    <source>
        <dbReference type="ARBA" id="ARBA00022840"/>
    </source>
</evidence>
<evidence type="ECO:0000256" key="1">
    <source>
        <dbReference type="ARBA" id="ARBA00022741"/>
    </source>
</evidence>
<organism evidence="4 5">
    <name type="scientific">Actinokineospora terrae</name>
    <dbReference type="NCBI Taxonomy" id="155974"/>
    <lineage>
        <taxon>Bacteria</taxon>
        <taxon>Bacillati</taxon>
        <taxon>Actinomycetota</taxon>
        <taxon>Actinomycetes</taxon>
        <taxon>Pseudonocardiales</taxon>
        <taxon>Pseudonocardiaceae</taxon>
        <taxon>Actinokineospora</taxon>
    </lineage>
</organism>
<dbReference type="PRINTS" id="PR00038">
    <property type="entry name" value="HTHLUXR"/>
</dbReference>
<dbReference type="Proteomes" id="UP000199051">
    <property type="component" value="Unassembled WGS sequence"/>
</dbReference>
<keyword evidence="1" id="KW-0547">Nucleotide-binding</keyword>
<dbReference type="GO" id="GO:0006355">
    <property type="term" value="P:regulation of DNA-templated transcription"/>
    <property type="evidence" value="ECO:0007669"/>
    <property type="project" value="InterPro"/>
</dbReference>
<dbReference type="GO" id="GO:0005737">
    <property type="term" value="C:cytoplasm"/>
    <property type="evidence" value="ECO:0007669"/>
    <property type="project" value="TreeGrafter"/>
</dbReference>
<dbReference type="GO" id="GO:0003677">
    <property type="term" value="F:DNA binding"/>
    <property type="evidence" value="ECO:0007669"/>
    <property type="project" value="InterPro"/>
</dbReference>
<evidence type="ECO:0000313" key="5">
    <source>
        <dbReference type="Proteomes" id="UP000199051"/>
    </source>
</evidence>
<dbReference type="CDD" id="cd06170">
    <property type="entry name" value="LuxR_C_like"/>
    <property type="match status" value="1"/>
</dbReference>
<reference evidence="5" key="1">
    <citation type="submission" date="2016-10" db="EMBL/GenBank/DDBJ databases">
        <authorList>
            <person name="Varghese N."/>
            <person name="Submissions S."/>
        </authorList>
    </citation>
    <scope>NUCLEOTIDE SEQUENCE [LARGE SCALE GENOMIC DNA]</scope>
    <source>
        <strain evidence="5">DSM 44260</strain>
    </source>
</reference>
<dbReference type="SUPFAM" id="SSF46894">
    <property type="entry name" value="C-terminal effector domain of the bipartite response regulators"/>
    <property type="match status" value="1"/>
</dbReference>
<evidence type="ECO:0000313" key="4">
    <source>
        <dbReference type="EMBL" id="SES40485.1"/>
    </source>
</evidence>
<proteinExistence type="predicted"/>
<dbReference type="GO" id="GO:0005524">
    <property type="term" value="F:ATP binding"/>
    <property type="evidence" value="ECO:0007669"/>
    <property type="project" value="UniProtKB-KW"/>
</dbReference>
<evidence type="ECO:0000259" key="3">
    <source>
        <dbReference type="PROSITE" id="PS50043"/>
    </source>
</evidence>
<accession>A0A1H9X2Z5</accession>
<dbReference type="InterPro" id="IPR041664">
    <property type="entry name" value="AAA_16"/>
</dbReference>
<dbReference type="PROSITE" id="PS00622">
    <property type="entry name" value="HTH_LUXR_1"/>
    <property type="match status" value="1"/>
</dbReference>
<protein>
    <submittedName>
        <fullName evidence="4">Regulatory protein, luxR family</fullName>
    </submittedName>
</protein>
<dbReference type="Gene3D" id="1.10.10.10">
    <property type="entry name" value="Winged helix-like DNA-binding domain superfamily/Winged helix DNA-binding domain"/>
    <property type="match status" value="1"/>
</dbReference>
<dbReference type="PROSITE" id="PS50043">
    <property type="entry name" value="HTH_LUXR_2"/>
    <property type="match status" value="1"/>
</dbReference>
<dbReference type="InterPro" id="IPR016032">
    <property type="entry name" value="Sig_transdc_resp-reg_C-effctor"/>
</dbReference>
<sequence length="936" mass="100078">MAQAATPLIGRAGEVEALLGLVTATPAVVRVEGDAGVGKTRLIEEVLAHPALRGTRALVGTCQSLREPLPLAPLVDALLSDAAVPWTDRPDPLLGAVAQLLPELGTRLPNPAEALDDPRMERHRRYRALRHLLALASPAVLVLDDFHWTDEATVEFLRFLVGHLPPELALVLSHRPGQRPWGITPPRSGVTTGLVRLEPLTIDETAAMADAVARSAGPAPAAALLRLTGGLPFAIEEVVRAAIERAAPGAQPWDSLTGEYVPDGYLELIGGRLAPLDAVARGLVTAAAVLGAPTSAAELCRVADVGLDDGEDALDRLVTARLLQRSDGRYRCTHDLAGHAVIRTLTPSGLRALHRRAAAVLGAAPGDPRHMRVGHHLKAAGEHEAWRRSVEAGVDRAIEVGDTGAALAALQELLDTTADVEERRGLAVKLGRVALYGLDFAETEQVLRGLLATDGLPAEVRGELRKDLGLLLLNQAGAAAAGYRELVAAVGELRGPRPDLAARVMSCLASTNACHQHVDVGMRWLAEADELADTLTDPLARFAFLVNKASALLECGNPAGWPLARQVLATPADFERGQHLVRACFNFAEAACWLGHYRRAEDDMARGRGLAREFAAPFTEEHLGANDVLLDWQRGDWRGLRERAAAADHVELPRITAGYRLVAGALAAEAGDGTGALRLLRALVTGPPPAPPVAAAAHAVIAEVRHRAPTRPDATPDVDAALEVIRRTGMWVWAADVTPIAVDLLCRADRSGDAEVLLKQHDEGIRDLDCPAADAALQLGRALLHHRRGDLDAALTWYADAETAFAAMPRRFWWARTRLNHGECALAAGQDGVPLVREAESVFAELGATVRMRQCQEVLRANRALPTRKRGRPAYGDRLSPREREVAALAASGRSNRDIATALGLSVRTVELHVAAVLQKLRVSSRVEIPNPLTDD</sequence>
<dbReference type="InterPro" id="IPR027417">
    <property type="entry name" value="P-loop_NTPase"/>
</dbReference>
<name>A0A1H9X2Z5_9PSEU</name>
<dbReference type="SUPFAM" id="SSF52540">
    <property type="entry name" value="P-loop containing nucleoside triphosphate hydrolases"/>
    <property type="match status" value="1"/>
</dbReference>